<keyword evidence="1" id="KW-0472">Membrane</keyword>
<keyword evidence="1" id="KW-1133">Transmembrane helix</keyword>
<feature type="transmembrane region" description="Helical" evidence="1">
    <location>
        <begin position="53"/>
        <end position="74"/>
    </location>
</feature>
<evidence type="ECO:0000313" key="3">
    <source>
        <dbReference type="Proteomes" id="UP000654004"/>
    </source>
</evidence>
<reference evidence="3" key="1">
    <citation type="journal article" date="2019" name="Int. J. Syst. Evol. Microbiol.">
        <title>The Global Catalogue of Microorganisms (GCM) 10K type strain sequencing project: providing services to taxonomists for standard genome sequencing and annotation.</title>
        <authorList>
            <consortium name="The Broad Institute Genomics Platform"/>
            <consortium name="The Broad Institute Genome Sequencing Center for Infectious Disease"/>
            <person name="Wu L."/>
            <person name="Ma J."/>
        </authorList>
    </citation>
    <scope>NUCLEOTIDE SEQUENCE [LARGE SCALE GENOMIC DNA]</scope>
    <source>
        <strain evidence="3">JCM 32305</strain>
    </source>
</reference>
<accession>A0ABQ2QCU0</accession>
<organism evidence="2 3">
    <name type="scientific">Shewanella ulleungensis</name>
    <dbReference type="NCBI Taxonomy" id="2282699"/>
    <lineage>
        <taxon>Bacteria</taxon>
        <taxon>Pseudomonadati</taxon>
        <taxon>Pseudomonadota</taxon>
        <taxon>Gammaproteobacteria</taxon>
        <taxon>Alteromonadales</taxon>
        <taxon>Shewanellaceae</taxon>
        <taxon>Shewanella</taxon>
    </lineage>
</organism>
<gene>
    <name evidence="2" type="ORF">GCM10009410_05800</name>
</gene>
<feature type="transmembrane region" description="Helical" evidence="1">
    <location>
        <begin position="12"/>
        <end position="33"/>
    </location>
</feature>
<comment type="caution">
    <text evidence="2">The sequence shown here is derived from an EMBL/GenBank/DDBJ whole genome shotgun (WGS) entry which is preliminary data.</text>
</comment>
<keyword evidence="3" id="KW-1185">Reference proteome</keyword>
<protein>
    <submittedName>
        <fullName evidence="2">Uncharacterized protein</fullName>
    </submittedName>
</protein>
<keyword evidence="1" id="KW-0812">Transmembrane</keyword>
<evidence type="ECO:0000313" key="2">
    <source>
        <dbReference type="EMBL" id="GGP76247.1"/>
    </source>
</evidence>
<evidence type="ECO:0000256" key="1">
    <source>
        <dbReference type="SAM" id="Phobius"/>
    </source>
</evidence>
<name>A0ABQ2QCU0_9GAMM</name>
<proteinExistence type="predicted"/>
<sequence length="85" mass="9801">MTIKIDNKMRFVARLFCIVFTITVINMLIEGGYKYQNTGSIHYVSANSNPVKFYFAVVWQSLIACVSFYFGFVVRLKKATKTENN</sequence>
<dbReference type="Proteomes" id="UP000654004">
    <property type="component" value="Unassembled WGS sequence"/>
</dbReference>
<dbReference type="EMBL" id="BMQW01000001">
    <property type="protein sequence ID" value="GGP76247.1"/>
    <property type="molecule type" value="Genomic_DNA"/>
</dbReference>